<protein>
    <submittedName>
        <fullName evidence="2">Uncharacterized protein</fullName>
    </submittedName>
</protein>
<accession>A0A517SEG6</accession>
<dbReference type="InParanoid" id="A0A517SEG6"/>
<evidence type="ECO:0000256" key="1">
    <source>
        <dbReference type="SAM" id="Phobius"/>
    </source>
</evidence>
<dbReference type="EMBL" id="CP036271">
    <property type="protein sequence ID" value="QDT54515.1"/>
    <property type="molecule type" value="Genomic_DNA"/>
</dbReference>
<dbReference type="RefSeq" id="WP_145030365.1">
    <property type="nucleotide sequence ID" value="NZ_CP036271.1"/>
</dbReference>
<keyword evidence="3" id="KW-1185">Reference proteome</keyword>
<keyword evidence="1" id="KW-0472">Membrane</keyword>
<evidence type="ECO:0000313" key="2">
    <source>
        <dbReference type="EMBL" id="QDT54515.1"/>
    </source>
</evidence>
<feature type="transmembrane region" description="Helical" evidence="1">
    <location>
        <begin position="83"/>
        <end position="100"/>
    </location>
</feature>
<reference evidence="2 3" key="1">
    <citation type="submission" date="2019-02" db="EMBL/GenBank/DDBJ databases">
        <title>Deep-cultivation of Planctomycetes and their phenomic and genomic characterization uncovers novel biology.</title>
        <authorList>
            <person name="Wiegand S."/>
            <person name="Jogler M."/>
            <person name="Boedeker C."/>
            <person name="Pinto D."/>
            <person name="Vollmers J."/>
            <person name="Rivas-Marin E."/>
            <person name="Kohn T."/>
            <person name="Peeters S.H."/>
            <person name="Heuer A."/>
            <person name="Rast P."/>
            <person name="Oberbeckmann S."/>
            <person name="Bunk B."/>
            <person name="Jeske O."/>
            <person name="Meyerdierks A."/>
            <person name="Storesund J.E."/>
            <person name="Kallscheuer N."/>
            <person name="Luecker S."/>
            <person name="Lage O.M."/>
            <person name="Pohl T."/>
            <person name="Merkel B.J."/>
            <person name="Hornburger P."/>
            <person name="Mueller R.-W."/>
            <person name="Bruemmer F."/>
            <person name="Labrenz M."/>
            <person name="Spormann A.M."/>
            <person name="Op den Camp H."/>
            <person name="Overmann J."/>
            <person name="Amann R."/>
            <person name="Jetten M.S.M."/>
            <person name="Mascher T."/>
            <person name="Medema M.H."/>
            <person name="Devos D.P."/>
            <person name="Kaster A.-K."/>
            <person name="Ovreas L."/>
            <person name="Rohde M."/>
            <person name="Galperin M.Y."/>
            <person name="Jogler C."/>
        </authorList>
    </citation>
    <scope>NUCLEOTIDE SEQUENCE [LARGE SCALE GENOMIC DNA]</scope>
    <source>
        <strain evidence="2 3">Pan44</strain>
    </source>
</reference>
<evidence type="ECO:0000313" key="3">
    <source>
        <dbReference type="Proteomes" id="UP000315700"/>
    </source>
</evidence>
<sequence length="123" mass="13132">MSGQKTLAILIMAVGAGWLMTVQNVLPGVDWVWTLGLLAVGILAFLVSRGIDRFSVVAGPLFVLASLLSTLRQTGRLSLDTEVPLLVIASGFLLFISSWVRTPGWMVLEPEASVAPPATRLNS</sequence>
<organism evidence="2 3">
    <name type="scientific">Caulifigura coniformis</name>
    <dbReference type="NCBI Taxonomy" id="2527983"/>
    <lineage>
        <taxon>Bacteria</taxon>
        <taxon>Pseudomonadati</taxon>
        <taxon>Planctomycetota</taxon>
        <taxon>Planctomycetia</taxon>
        <taxon>Planctomycetales</taxon>
        <taxon>Planctomycetaceae</taxon>
        <taxon>Caulifigura</taxon>
    </lineage>
</organism>
<dbReference type="KEGG" id="ccos:Pan44_25480"/>
<feature type="transmembrane region" description="Helical" evidence="1">
    <location>
        <begin position="54"/>
        <end position="71"/>
    </location>
</feature>
<dbReference type="Proteomes" id="UP000315700">
    <property type="component" value="Chromosome"/>
</dbReference>
<gene>
    <name evidence="2" type="ORF">Pan44_25480</name>
</gene>
<dbReference type="OrthoDB" id="215563at2"/>
<name>A0A517SEG6_9PLAN</name>
<feature type="transmembrane region" description="Helical" evidence="1">
    <location>
        <begin position="7"/>
        <end position="25"/>
    </location>
</feature>
<keyword evidence="1" id="KW-0812">Transmembrane</keyword>
<keyword evidence="1" id="KW-1133">Transmembrane helix</keyword>
<feature type="transmembrane region" description="Helical" evidence="1">
    <location>
        <begin position="31"/>
        <end position="47"/>
    </location>
</feature>
<proteinExistence type="predicted"/>
<dbReference type="AlphaFoldDB" id="A0A517SEG6"/>